<sequence length="668" mass="78459">MNNGMETLRRKSGIRDRSVEVCAWGSKYKIARLRFRSELNVEIVRVESPSLVYVRLTNHIANTLTVPVNSPTLRKIDMESCLYHRNGTNQLKGYINRYCLAPFRKDCFARCRIVENNKNDSKYVKVFFVDFAISAYVRKSCLAEMDVEWHLIPAQVMAVSVSCLVPNKEFSKKWTRQFVNHFRKFLTRYKTFKIVKTFDDNDNRVRVYRVNMLGLNGSRDLIGEDVAYAVFVCLFDKQRIKILKSNLDVFEVEGRVEKIVMKDYHKKSIFEGQDEKDEDEIYCPIINVQGVDWWGHKKYEEGPVFSVAHFLKPNIVESIPSGKDKQTDKQHRGRVDYRCFKQEQDFYKSIPKKITPKVNLDDSFASYQIPIWTKHMLTIFSNISPKNQMLIEVIPSAESFNLSLKNPFEMHAFILRYEKEEETLFDENVIQYAMQDSMREREAWDIKMHAHYNTMDKLIELDQDKILFDLMKGNRVYAVKHEKSDYGAICVERVEILSVQIEEDETLLRADYLFERVKIRRIDKGGILIVSIDCLAVLSKEMSYLPPFTIQIILDSLKEKVLQKLDNGDSNCIGDFFSYFNSKIAFKKPMICSYVIKNGSDLMFSRKEKVYHFENKLEWEYNHVINVCELRNIWPDIELLDDLIDVFGQENVVSCESKVVMEKNEEEV</sequence>
<evidence type="ECO:0000313" key="2">
    <source>
        <dbReference type="WBParaSite" id="RSKR_0001056000.1"/>
    </source>
</evidence>
<name>A0AC35UG84_9BILA</name>
<evidence type="ECO:0000313" key="1">
    <source>
        <dbReference type="Proteomes" id="UP000095286"/>
    </source>
</evidence>
<accession>A0AC35UG84</accession>
<proteinExistence type="predicted"/>
<organism evidence="1 2">
    <name type="scientific">Rhabditophanes sp. KR3021</name>
    <dbReference type="NCBI Taxonomy" id="114890"/>
    <lineage>
        <taxon>Eukaryota</taxon>
        <taxon>Metazoa</taxon>
        <taxon>Ecdysozoa</taxon>
        <taxon>Nematoda</taxon>
        <taxon>Chromadorea</taxon>
        <taxon>Rhabditida</taxon>
        <taxon>Tylenchina</taxon>
        <taxon>Panagrolaimomorpha</taxon>
        <taxon>Strongyloidoidea</taxon>
        <taxon>Alloionematidae</taxon>
        <taxon>Rhabditophanes</taxon>
    </lineage>
</organism>
<dbReference type="Proteomes" id="UP000095286">
    <property type="component" value="Unplaced"/>
</dbReference>
<dbReference type="WBParaSite" id="RSKR_0001056000.1">
    <property type="protein sequence ID" value="RSKR_0001056000.1"/>
    <property type="gene ID" value="RSKR_0001056000"/>
</dbReference>
<protein>
    <submittedName>
        <fullName evidence="2">Tudor domain-containing protein</fullName>
    </submittedName>
</protein>
<reference evidence="2" key="1">
    <citation type="submission" date="2016-11" db="UniProtKB">
        <authorList>
            <consortium name="WormBaseParasite"/>
        </authorList>
    </citation>
    <scope>IDENTIFICATION</scope>
    <source>
        <strain evidence="2">KR3021</strain>
    </source>
</reference>